<feature type="transmembrane region" description="Helical" evidence="10">
    <location>
        <begin position="75"/>
        <end position="92"/>
    </location>
</feature>
<dbReference type="SUPFAM" id="SSF55874">
    <property type="entry name" value="ATPase domain of HSP90 chaperone/DNA topoisomerase II/histidine kinase"/>
    <property type="match status" value="1"/>
</dbReference>
<evidence type="ECO:0000256" key="6">
    <source>
        <dbReference type="ARBA" id="ARBA00022777"/>
    </source>
</evidence>
<evidence type="ECO:0000256" key="10">
    <source>
        <dbReference type="SAM" id="Phobius"/>
    </source>
</evidence>
<dbReference type="InterPro" id="IPR036890">
    <property type="entry name" value="HATPase_C_sf"/>
</dbReference>
<evidence type="ECO:0000256" key="8">
    <source>
        <dbReference type="ARBA" id="ARBA00023012"/>
    </source>
</evidence>
<feature type="domain" description="Signal transduction histidine kinase subgroup 3 dimerisation and phosphoacceptor" evidence="12">
    <location>
        <begin position="184"/>
        <end position="248"/>
    </location>
</feature>
<name>A0ABQ2MER8_9ACTN</name>
<evidence type="ECO:0000256" key="5">
    <source>
        <dbReference type="ARBA" id="ARBA00022741"/>
    </source>
</evidence>
<feature type="domain" description="Histidine kinase/HSP90-like ATPase" evidence="11">
    <location>
        <begin position="294"/>
        <end position="389"/>
    </location>
</feature>
<evidence type="ECO:0000259" key="12">
    <source>
        <dbReference type="Pfam" id="PF07730"/>
    </source>
</evidence>
<gene>
    <name evidence="13" type="ORF">GCM10012286_50840</name>
</gene>
<reference evidence="14" key="1">
    <citation type="journal article" date="2019" name="Int. J. Syst. Evol. Microbiol.">
        <title>The Global Catalogue of Microorganisms (GCM) 10K type strain sequencing project: providing services to taxonomists for standard genome sequencing and annotation.</title>
        <authorList>
            <consortium name="The Broad Institute Genomics Platform"/>
            <consortium name="The Broad Institute Genome Sequencing Center for Infectious Disease"/>
            <person name="Wu L."/>
            <person name="Ma J."/>
        </authorList>
    </citation>
    <scope>NUCLEOTIDE SEQUENCE [LARGE SCALE GENOMIC DNA]</scope>
    <source>
        <strain evidence="14">CGMCC 4.7349</strain>
    </source>
</reference>
<keyword evidence="6" id="KW-0418">Kinase</keyword>
<feature type="transmembrane region" description="Helical" evidence="10">
    <location>
        <begin position="51"/>
        <end position="68"/>
    </location>
</feature>
<keyword evidence="5" id="KW-0547">Nucleotide-binding</keyword>
<dbReference type="Gene3D" id="1.20.5.1930">
    <property type="match status" value="1"/>
</dbReference>
<dbReference type="RefSeq" id="WP_189175770.1">
    <property type="nucleotide sequence ID" value="NZ_BMNG01000011.1"/>
</dbReference>
<dbReference type="InterPro" id="IPR011712">
    <property type="entry name" value="Sig_transdc_His_kin_sub3_dim/P"/>
</dbReference>
<dbReference type="InterPro" id="IPR003594">
    <property type="entry name" value="HATPase_dom"/>
</dbReference>
<feature type="transmembrane region" description="Helical" evidence="10">
    <location>
        <begin position="124"/>
        <end position="140"/>
    </location>
</feature>
<keyword evidence="4" id="KW-0808">Transferase</keyword>
<dbReference type="InterPro" id="IPR050482">
    <property type="entry name" value="Sensor_HK_TwoCompSys"/>
</dbReference>
<evidence type="ECO:0000256" key="1">
    <source>
        <dbReference type="ARBA" id="ARBA00000085"/>
    </source>
</evidence>
<dbReference type="Proteomes" id="UP000656881">
    <property type="component" value="Unassembled WGS sequence"/>
</dbReference>
<protein>
    <recommendedName>
        <fullName evidence="2">histidine kinase</fullName>
        <ecNumber evidence="2">2.7.13.3</ecNumber>
    </recommendedName>
</protein>
<dbReference type="PANTHER" id="PTHR24421:SF10">
    <property type="entry name" value="NITRATE_NITRITE SENSOR PROTEIN NARQ"/>
    <property type="match status" value="1"/>
</dbReference>
<dbReference type="Gene3D" id="3.30.565.10">
    <property type="entry name" value="Histidine kinase-like ATPase, C-terminal domain"/>
    <property type="match status" value="1"/>
</dbReference>
<dbReference type="EMBL" id="BMNG01000011">
    <property type="protein sequence ID" value="GGO50437.1"/>
    <property type="molecule type" value="Genomic_DNA"/>
</dbReference>
<feature type="region of interest" description="Disordered" evidence="9">
    <location>
        <begin position="333"/>
        <end position="355"/>
    </location>
</feature>
<sequence>MTAEILDRYARLLDRHPARRTAAHLLLAAVLVLLVTVEGLTLARQPTGPRAAVWTAGILCCLCAVPWARLPLTPRAWLAAGVSWAATLYVFVSARPQIVWGMGEAIALLVLLTGVLLRLPARRAAVLGPLLALACVAAPVRDASPGRFTLLFSALAAVVSAFSLLLRAQQAQRVRDVAAVRAAERLELARELHDLVAHHVTGIVVQARAASFTAVGADAAAGTFGRIADAGDEALGAMRRLVRVLREGEARTVPVAGLAELRELAETFTVTGPPVTVHVERGLQERLPADLAATAHHIVREALTNVRKHASGATAVRVGVRVVEGGLEVRVADDGRQSAGSGPGAGERHGERGGFGLAGLEERATALGGTLTAGPGTEGGWEVRAVLPYGQGAAG</sequence>
<evidence type="ECO:0000259" key="11">
    <source>
        <dbReference type="Pfam" id="PF02518"/>
    </source>
</evidence>
<keyword evidence="7" id="KW-0067">ATP-binding</keyword>
<evidence type="ECO:0000313" key="13">
    <source>
        <dbReference type="EMBL" id="GGO50437.1"/>
    </source>
</evidence>
<dbReference type="PANTHER" id="PTHR24421">
    <property type="entry name" value="NITRATE/NITRITE SENSOR PROTEIN NARX-RELATED"/>
    <property type="match status" value="1"/>
</dbReference>
<evidence type="ECO:0000313" key="14">
    <source>
        <dbReference type="Proteomes" id="UP000656881"/>
    </source>
</evidence>
<keyword evidence="10" id="KW-0472">Membrane</keyword>
<keyword evidence="10" id="KW-0812">Transmembrane</keyword>
<dbReference type="CDD" id="cd16917">
    <property type="entry name" value="HATPase_UhpB-NarQ-NarX-like"/>
    <property type="match status" value="1"/>
</dbReference>
<feature type="transmembrane region" description="Helical" evidence="10">
    <location>
        <begin position="146"/>
        <end position="166"/>
    </location>
</feature>
<comment type="catalytic activity">
    <reaction evidence="1">
        <text>ATP + protein L-histidine = ADP + protein N-phospho-L-histidine.</text>
        <dbReference type="EC" id="2.7.13.3"/>
    </reaction>
</comment>
<keyword evidence="14" id="KW-1185">Reference proteome</keyword>
<dbReference type="EC" id="2.7.13.3" evidence="2"/>
<comment type="caution">
    <text evidence="13">The sequence shown here is derived from an EMBL/GenBank/DDBJ whole genome shotgun (WGS) entry which is preliminary data.</text>
</comment>
<dbReference type="Pfam" id="PF07730">
    <property type="entry name" value="HisKA_3"/>
    <property type="match status" value="1"/>
</dbReference>
<evidence type="ECO:0000256" key="7">
    <source>
        <dbReference type="ARBA" id="ARBA00022840"/>
    </source>
</evidence>
<dbReference type="Pfam" id="PF02518">
    <property type="entry name" value="HATPase_c"/>
    <property type="match status" value="1"/>
</dbReference>
<evidence type="ECO:0000256" key="2">
    <source>
        <dbReference type="ARBA" id="ARBA00012438"/>
    </source>
</evidence>
<organism evidence="13 14">
    <name type="scientific">Streptomyces lasiicapitis</name>
    <dbReference type="NCBI Taxonomy" id="1923961"/>
    <lineage>
        <taxon>Bacteria</taxon>
        <taxon>Bacillati</taxon>
        <taxon>Actinomycetota</taxon>
        <taxon>Actinomycetes</taxon>
        <taxon>Kitasatosporales</taxon>
        <taxon>Streptomycetaceae</taxon>
        <taxon>Streptomyces</taxon>
    </lineage>
</organism>
<keyword evidence="10" id="KW-1133">Transmembrane helix</keyword>
<evidence type="ECO:0000256" key="3">
    <source>
        <dbReference type="ARBA" id="ARBA00022553"/>
    </source>
</evidence>
<feature type="transmembrane region" description="Helical" evidence="10">
    <location>
        <begin position="21"/>
        <end position="39"/>
    </location>
</feature>
<evidence type="ECO:0000256" key="4">
    <source>
        <dbReference type="ARBA" id="ARBA00022679"/>
    </source>
</evidence>
<keyword evidence="3" id="KW-0597">Phosphoprotein</keyword>
<feature type="transmembrane region" description="Helical" evidence="10">
    <location>
        <begin position="98"/>
        <end position="117"/>
    </location>
</feature>
<accession>A0ABQ2MER8</accession>
<keyword evidence="8" id="KW-0902">Two-component regulatory system</keyword>
<evidence type="ECO:0000256" key="9">
    <source>
        <dbReference type="SAM" id="MobiDB-lite"/>
    </source>
</evidence>
<proteinExistence type="predicted"/>